<evidence type="ECO:0000313" key="2">
    <source>
        <dbReference type="EMBL" id="GAA4783066.1"/>
    </source>
</evidence>
<sequence>MSATAAGSADARFPRLGWLGALWLLIYLPTYHVAYGALNFLFLCNIGVILTAIGLIVRSRLLLSSQAVAAPVIALAWAVDAAWKLATGEFLYGGTAYMWDPAFPLPARLLSLYHLAWPLLLWWVLRRIGYDPRGWPLQAIIAALAMIAGRLLAPALDNVNFAWTDPFLGRQFGPPALHLLICWALLCAVAYGPTHALLRRAFPLRSGPLAGSVPRSGVLP</sequence>
<feature type="transmembrane region" description="Helical" evidence="1">
    <location>
        <begin position="40"/>
        <end position="57"/>
    </location>
</feature>
<dbReference type="EMBL" id="BAABJE010000001">
    <property type="protein sequence ID" value="GAA4783066.1"/>
    <property type="molecule type" value="Genomic_DNA"/>
</dbReference>
<feature type="transmembrane region" description="Helical" evidence="1">
    <location>
        <begin position="16"/>
        <end position="34"/>
    </location>
</feature>
<proteinExistence type="predicted"/>
<evidence type="ECO:0008006" key="4">
    <source>
        <dbReference type="Google" id="ProtNLM"/>
    </source>
</evidence>
<accession>A0ABP9AQ53</accession>
<dbReference type="RefSeq" id="WP_345301650.1">
    <property type="nucleotide sequence ID" value="NZ_BAABJE010000001.1"/>
</dbReference>
<reference evidence="3" key="1">
    <citation type="journal article" date="2019" name="Int. J. Syst. Evol. Microbiol.">
        <title>The Global Catalogue of Microorganisms (GCM) 10K type strain sequencing project: providing services to taxonomists for standard genome sequencing and annotation.</title>
        <authorList>
            <consortium name="The Broad Institute Genomics Platform"/>
            <consortium name="The Broad Institute Genome Sequencing Center for Infectious Disease"/>
            <person name="Wu L."/>
            <person name="Ma J."/>
        </authorList>
    </citation>
    <scope>NUCLEOTIDE SEQUENCE [LARGE SCALE GENOMIC DNA]</scope>
    <source>
        <strain evidence="3">JCM 18204</strain>
    </source>
</reference>
<feature type="transmembrane region" description="Helical" evidence="1">
    <location>
        <begin position="137"/>
        <end position="156"/>
    </location>
</feature>
<organism evidence="2 3">
    <name type="scientific">Lysobacter hankyongensis</name>
    <dbReference type="NCBI Taxonomy" id="1176535"/>
    <lineage>
        <taxon>Bacteria</taxon>
        <taxon>Pseudomonadati</taxon>
        <taxon>Pseudomonadota</taxon>
        <taxon>Gammaproteobacteria</taxon>
        <taxon>Lysobacterales</taxon>
        <taxon>Lysobacteraceae</taxon>
        <taxon>Lysobacter</taxon>
    </lineage>
</organism>
<name>A0ABP9AQ53_9GAMM</name>
<keyword evidence="1" id="KW-0812">Transmembrane</keyword>
<evidence type="ECO:0000256" key="1">
    <source>
        <dbReference type="SAM" id="Phobius"/>
    </source>
</evidence>
<feature type="transmembrane region" description="Helical" evidence="1">
    <location>
        <begin position="106"/>
        <end position="125"/>
    </location>
</feature>
<gene>
    <name evidence="2" type="ORF">GCM10023307_04590</name>
</gene>
<feature type="transmembrane region" description="Helical" evidence="1">
    <location>
        <begin position="69"/>
        <end position="86"/>
    </location>
</feature>
<keyword evidence="1" id="KW-1133">Transmembrane helix</keyword>
<comment type="caution">
    <text evidence="2">The sequence shown here is derived from an EMBL/GenBank/DDBJ whole genome shotgun (WGS) entry which is preliminary data.</text>
</comment>
<protein>
    <recommendedName>
        <fullName evidence="4">DUF2878 domain-containing protein</fullName>
    </recommendedName>
</protein>
<feature type="transmembrane region" description="Helical" evidence="1">
    <location>
        <begin position="176"/>
        <end position="198"/>
    </location>
</feature>
<evidence type="ECO:0000313" key="3">
    <source>
        <dbReference type="Proteomes" id="UP001499959"/>
    </source>
</evidence>
<keyword evidence="3" id="KW-1185">Reference proteome</keyword>
<dbReference type="Proteomes" id="UP001499959">
    <property type="component" value="Unassembled WGS sequence"/>
</dbReference>
<keyword evidence="1" id="KW-0472">Membrane</keyword>